<dbReference type="PANTHER" id="PTHR34698:SF2">
    <property type="entry name" value="5-OXOPROLINASE SUBUNIT B"/>
    <property type="match status" value="1"/>
</dbReference>
<evidence type="ECO:0000259" key="4">
    <source>
        <dbReference type="SMART" id="SM00796"/>
    </source>
</evidence>
<dbReference type="AlphaFoldDB" id="A0A495WHM8"/>
<dbReference type="GO" id="GO:0016787">
    <property type="term" value="F:hydrolase activity"/>
    <property type="evidence" value="ECO:0007669"/>
    <property type="project" value="UniProtKB-KW"/>
</dbReference>
<dbReference type="SUPFAM" id="SSF160467">
    <property type="entry name" value="PH0987 N-terminal domain-like"/>
    <property type="match status" value="1"/>
</dbReference>
<evidence type="ECO:0000313" key="5">
    <source>
        <dbReference type="EMBL" id="RKT60820.1"/>
    </source>
</evidence>
<keyword evidence="1" id="KW-0547">Nucleotide-binding</keyword>
<gene>
    <name evidence="5" type="ORF">DFR40_0967</name>
</gene>
<reference evidence="5 6" key="1">
    <citation type="submission" date="2018-10" db="EMBL/GenBank/DDBJ databases">
        <title>Genomic Encyclopedia of Type Strains, Phase IV (KMG-IV): sequencing the most valuable type-strain genomes for metagenomic binning, comparative biology and taxonomic classification.</title>
        <authorList>
            <person name="Goeker M."/>
        </authorList>
    </citation>
    <scope>NUCLEOTIDE SEQUENCE [LARGE SCALE GENOMIC DNA]</scope>
    <source>
        <strain evidence="5 6">DSM 23841</strain>
    </source>
</reference>
<evidence type="ECO:0000256" key="1">
    <source>
        <dbReference type="ARBA" id="ARBA00022741"/>
    </source>
</evidence>
<evidence type="ECO:0000256" key="2">
    <source>
        <dbReference type="ARBA" id="ARBA00022801"/>
    </source>
</evidence>
<dbReference type="InterPro" id="IPR003833">
    <property type="entry name" value="CT_C_D"/>
</dbReference>
<keyword evidence="3" id="KW-0067">ATP-binding</keyword>
<evidence type="ECO:0000256" key="3">
    <source>
        <dbReference type="ARBA" id="ARBA00022840"/>
    </source>
</evidence>
<protein>
    <submittedName>
        <fullName evidence="5">KipI family sensor histidine kinase inhibitor</fullName>
    </submittedName>
</protein>
<dbReference type="Pfam" id="PF02682">
    <property type="entry name" value="CT_C_D"/>
    <property type="match status" value="1"/>
</dbReference>
<accession>A0A495WHM8</accession>
<dbReference type="PANTHER" id="PTHR34698">
    <property type="entry name" value="5-OXOPROLINASE SUBUNIT B"/>
    <property type="match status" value="1"/>
</dbReference>
<dbReference type="SMART" id="SM00796">
    <property type="entry name" value="AHS1"/>
    <property type="match status" value="1"/>
</dbReference>
<dbReference type="OrthoDB" id="9778567at2"/>
<keyword evidence="6" id="KW-1185">Reference proteome</keyword>
<dbReference type="SUPFAM" id="SSF50891">
    <property type="entry name" value="Cyclophilin-like"/>
    <property type="match status" value="1"/>
</dbReference>
<organism evidence="5 6">
    <name type="scientific">Azonexus fungiphilus</name>
    <dbReference type="NCBI Taxonomy" id="146940"/>
    <lineage>
        <taxon>Bacteria</taxon>
        <taxon>Pseudomonadati</taxon>
        <taxon>Pseudomonadota</taxon>
        <taxon>Betaproteobacteria</taxon>
        <taxon>Rhodocyclales</taxon>
        <taxon>Azonexaceae</taxon>
        <taxon>Azonexus</taxon>
    </lineage>
</organism>
<dbReference type="Gene3D" id="2.40.100.10">
    <property type="entry name" value="Cyclophilin-like"/>
    <property type="match status" value="1"/>
</dbReference>
<dbReference type="Gene3D" id="3.30.1360.40">
    <property type="match status" value="1"/>
</dbReference>
<sequence>MSNCHSAPAPRLLALGDSAWTLEFGEAIDPVLNGRVMALAALVDDERRRSPALAGITDLVPTFRSLTVHYDARDADPAALGDALLQLAGSAGASVASGRLWRLPACFDAAFAPDLPVLCERHRTTPAAVIETLCQTEFRVYMIGFMPGFPYMGGLPPSLHTPRLATPRTAVPARSLAVAGEMCAVYPWTSPGGWNLVGRTPIDLFDPAAEPPALLAAGDRVRWFTVDRDIYEKTDAELRRGHLSRTAFLLGETA</sequence>
<dbReference type="RefSeq" id="WP_121457314.1">
    <property type="nucleotide sequence ID" value="NZ_RBXP01000011.1"/>
</dbReference>
<evidence type="ECO:0000313" key="6">
    <source>
        <dbReference type="Proteomes" id="UP000270626"/>
    </source>
</evidence>
<dbReference type="InterPro" id="IPR029000">
    <property type="entry name" value="Cyclophilin-like_dom_sf"/>
</dbReference>
<comment type="caution">
    <text evidence="5">The sequence shown here is derived from an EMBL/GenBank/DDBJ whole genome shotgun (WGS) entry which is preliminary data.</text>
</comment>
<dbReference type="GO" id="GO:0005524">
    <property type="term" value="F:ATP binding"/>
    <property type="evidence" value="ECO:0007669"/>
    <property type="project" value="UniProtKB-KW"/>
</dbReference>
<dbReference type="InterPro" id="IPR010016">
    <property type="entry name" value="PxpB"/>
</dbReference>
<dbReference type="Proteomes" id="UP000270626">
    <property type="component" value="Unassembled WGS sequence"/>
</dbReference>
<proteinExistence type="predicted"/>
<dbReference type="NCBIfam" id="TIGR00370">
    <property type="entry name" value="5-oxoprolinase subunit PxpB"/>
    <property type="match status" value="1"/>
</dbReference>
<feature type="domain" description="Carboxyltransferase" evidence="4">
    <location>
        <begin position="10"/>
        <end position="215"/>
    </location>
</feature>
<name>A0A495WHM8_9RHOO</name>
<dbReference type="EMBL" id="RBXP01000011">
    <property type="protein sequence ID" value="RKT60820.1"/>
    <property type="molecule type" value="Genomic_DNA"/>
</dbReference>
<keyword evidence="2" id="KW-0378">Hydrolase</keyword>